<dbReference type="RefSeq" id="WP_054357387.1">
    <property type="nucleotide sequence ID" value="NZ_JAPCYQ010000001.1"/>
</dbReference>
<reference evidence="2 3" key="2">
    <citation type="submission" date="2015-10" db="EMBL/GenBank/DDBJ databases">
        <title>Draft Genome Sequence of Prosthecomicrobium hirschii ATCC 27832.</title>
        <authorList>
            <person name="Daniel J."/>
            <person name="Givan S.A."/>
            <person name="Brun Y.V."/>
            <person name="Brown P.J."/>
        </authorList>
    </citation>
    <scope>NUCLEOTIDE SEQUENCE [LARGE SCALE GENOMIC DNA]</scope>
    <source>
        <strain evidence="2 3">16</strain>
    </source>
</reference>
<organism evidence="2 3">
    <name type="scientific">Prosthecodimorpha hirschii</name>
    <dbReference type="NCBI Taxonomy" id="665126"/>
    <lineage>
        <taxon>Bacteria</taxon>
        <taxon>Pseudomonadati</taxon>
        <taxon>Pseudomonadota</taxon>
        <taxon>Alphaproteobacteria</taxon>
        <taxon>Hyphomicrobiales</taxon>
        <taxon>Ancalomicrobiaceae</taxon>
        <taxon>Prosthecodimorpha</taxon>
    </lineage>
</organism>
<gene>
    <name evidence="2" type="ORF">ABB55_02485</name>
</gene>
<name>A0A0P6W9X3_9HYPH</name>
<feature type="region of interest" description="Disordered" evidence="1">
    <location>
        <begin position="63"/>
        <end position="83"/>
    </location>
</feature>
<reference evidence="2 3" key="1">
    <citation type="submission" date="2015-09" db="EMBL/GenBank/DDBJ databases">
        <authorList>
            <person name="Jackson K.R."/>
            <person name="Lunt B.L."/>
            <person name="Fisher J.N.B."/>
            <person name="Gardner A.V."/>
            <person name="Bailey M.E."/>
            <person name="Deus L.M."/>
            <person name="Earl A.S."/>
            <person name="Gibby P.D."/>
            <person name="Hartmann K.A."/>
            <person name="Liu J.E."/>
            <person name="Manci A.M."/>
            <person name="Nielsen D.A."/>
            <person name="Solomon M.B."/>
            <person name="Breakwell D.P."/>
            <person name="Burnett S.H."/>
            <person name="Grose J.H."/>
        </authorList>
    </citation>
    <scope>NUCLEOTIDE SEQUENCE [LARGE SCALE GENOMIC DNA]</scope>
    <source>
        <strain evidence="2 3">16</strain>
    </source>
</reference>
<protein>
    <submittedName>
        <fullName evidence="2">Uncharacterized protein</fullName>
    </submittedName>
</protein>
<dbReference type="AlphaFoldDB" id="A0A0P6W9X3"/>
<dbReference type="Proteomes" id="UP000048984">
    <property type="component" value="Unassembled WGS sequence"/>
</dbReference>
<dbReference type="EMBL" id="LJYW01000001">
    <property type="protein sequence ID" value="KPL51224.1"/>
    <property type="molecule type" value="Genomic_DNA"/>
</dbReference>
<evidence type="ECO:0000256" key="1">
    <source>
        <dbReference type="SAM" id="MobiDB-lite"/>
    </source>
</evidence>
<evidence type="ECO:0000313" key="2">
    <source>
        <dbReference type="EMBL" id="KPL51224.1"/>
    </source>
</evidence>
<proteinExistence type="predicted"/>
<sequence length="83" mass="9261">MSTNRPRLRPGVNILPRAARTAAVDRDSDLLSFDEYTAFATWVDPIGRVCRAPIEPDGDGTYRRWLLPDGTPGAIERPRSTVH</sequence>
<keyword evidence="3" id="KW-1185">Reference proteome</keyword>
<comment type="caution">
    <text evidence="2">The sequence shown here is derived from an EMBL/GenBank/DDBJ whole genome shotgun (WGS) entry which is preliminary data.</text>
</comment>
<accession>A0A0P6W9X3</accession>
<evidence type="ECO:0000313" key="3">
    <source>
        <dbReference type="Proteomes" id="UP000048984"/>
    </source>
</evidence>